<keyword evidence="3" id="KW-1185">Reference proteome</keyword>
<evidence type="ECO:0000256" key="1">
    <source>
        <dbReference type="SAM" id="Phobius"/>
    </source>
</evidence>
<comment type="caution">
    <text evidence="2">The sequence shown here is derived from an EMBL/GenBank/DDBJ whole genome shotgun (WGS) entry which is preliminary data.</text>
</comment>
<evidence type="ECO:0000313" key="3">
    <source>
        <dbReference type="Proteomes" id="UP000193642"/>
    </source>
</evidence>
<dbReference type="AlphaFoldDB" id="A0A1Y2CW77"/>
<reference evidence="2 3" key="1">
    <citation type="submission" date="2016-07" db="EMBL/GenBank/DDBJ databases">
        <title>Pervasive Adenine N6-methylation of Active Genes in Fungi.</title>
        <authorList>
            <consortium name="DOE Joint Genome Institute"/>
            <person name="Mondo S.J."/>
            <person name="Dannebaum R.O."/>
            <person name="Kuo R.C."/>
            <person name="Labutti K."/>
            <person name="Haridas S."/>
            <person name="Kuo A."/>
            <person name="Salamov A."/>
            <person name="Ahrendt S.R."/>
            <person name="Lipzen A."/>
            <person name="Sullivan W."/>
            <person name="Andreopoulos W.B."/>
            <person name="Clum A."/>
            <person name="Lindquist E."/>
            <person name="Daum C."/>
            <person name="Ramamoorthy G.K."/>
            <person name="Gryganskyi A."/>
            <person name="Culley D."/>
            <person name="Magnuson J.K."/>
            <person name="James T.Y."/>
            <person name="O'Malley M.A."/>
            <person name="Stajich J.E."/>
            <person name="Spatafora J.W."/>
            <person name="Visel A."/>
            <person name="Grigoriev I.V."/>
        </authorList>
    </citation>
    <scope>NUCLEOTIDE SEQUENCE [LARGE SCALE GENOMIC DNA]</scope>
    <source>
        <strain evidence="2 3">JEL800</strain>
    </source>
</reference>
<proteinExistence type="predicted"/>
<evidence type="ECO:0000313" key="2">
    <source>
        <dbReference type="EMBL" id="ORY51289.1"/>
    </source>
</evidence>
<organism evidence="2 3">
    <name type="scientific">Rhizoclosmatium globosum</name>
    <dbReference type="NCBI Taxonomy" id="329046"/>
    <lineage>
        <taxon>Eukaryota</taxon>
        <taxon>Fungi</taxon>
        <taxon>Fungi incertae sedis</taxon>
        <taxon>Chytridiomycota</taxon>
        <taxon>Chytridiomycota incertae sedis</taxon>
        <taxon>Chytridiomycetes</taxon>
        <taxon>Chytridiales</taxon>
        <taxon>Chytriomycetaceae</taxon>
        <taxon>Rhizoclosmatium</taxon>
    </lineage>
</organism>
<name>A0A1Y2CW77_9FUNG</name>
<protein>
    <submittedName>
        <fullName evidence="2">Uncharacterized protein</fullName>
    </submittedName>
</protein>
<keyword evidence="1" id="KW-0812">Transmembrane</keyword>
<keyword evidence="1" id="KW-1133">Transmembrane helix</keyword>
<keyword evidence="1" id="KW-0472">Membrane</keyword>
<dbReference type="EMBL" id="MCGO01000005">
    <property type="protein sequence ID" value="ORY51289.1"/>
    <property type="molecule type" value="Genomic_DNA"/>
</dbReference>
<accession>A0A1Y2CW77</accession>
<sequence>MTVGDLWAFFQSTTCRSHTSKGWHRSFAFRTYVYLTICNIASAYVCNNRYSRISRPSHCANTCSNAFVASIDGFKNNIQIVSCFGSANN</sequence>
<feature type="non-terminal residue" evidence="2">
    <location>
        <position position="89"/>
    </location>
</feature>
<gene>
    <name evidence="2" type="ORF">BCR33DRAFT_712387</name>
</gene>
<dbReference type="Proteomes" id="UP000193642">
    <property type="component" value="Unassembled WGS sequence"/>
</dbReference>
<feature type="transmembrane region" description="Helical" evidence="1">
    <location>
        <begin position="27"/>
        <end position="46"/>
    </location>
</feature>